<accession>A0A5P1FMM0</accession>
<protein>
    <submittedName>
        <fullName evidence="2">Uncharacterized protein</fullName>
    </submittedName>
</protein>
<name>A0A5P1FMM0_ASPOF</name>
<evidence type="ECO:0000313" key="3">
    <source>
        <dbReference type="Proteomes" id="UP000243459"/>
    </source>
</evidence>
<organism evidence="2 3">
    <name type="scientific">Asparagus officinalis</name>
    <name type="common">Garden asparagus</name>
    <dbReference type="NCBI Taxonomy" id="4686"/>
    <lineage>
        <taxon>Eukaryota</taxon>
        <taxon>Viridiplantae</taxon>
        <taxon>Streptophyta</taxon>
        <taxon>Embryophyta</taxon>
        <taxon>Tracheophyta</taxon>
        <taxon>Spermatophyta</taxon>
        <taxon>Magnoliopsida</taxon>
        <taxon>Liliopsida</taxon>
        <taxon>Asparagales</taxon>
        <taxon>Asparagaceae</taxon>
        <taxon>Asparagoideae</taxon>
        <taxon>Asparagus</taxon>
    </lineage>
</organism>
<sequence>MDREIKKRSASDQPQSADQSKKRKTDPYLVDETEVFFKISSSPSAFEMMSIFEFPWQKAEGRQMAIEGDHGCDLRDVFFSSLVDGCRAAIGFPGDRLSRSACSDRARR</sequence>
<reference evidence="3" key="1">
    <citation type="journal article" date="2017" name="Nat. Commun.">
        <title>The asparagus genome sheds light on the origin and evolution of a young Y chromosome.</title>
        <authorList>
            <person name="Harkess A."/>
            <person name="Zhou J."/>
            <person name="Xu C."/>
            <person name="Bowers J.E."/>
            <person name="Van der Hulst R."/>
            <person name="Ayyampalayam S."/>
            <person name="Mercati F."/>
            <person name="Riccardi P."/>
            <person name="McKain M.R."/>
            <person name="Kakrana A."/>
            <person name="Tang H."/>
            <person name="Ray J."/>
            <person name="Groenendijk J."/>
            <person name="Arikit S."/>
            <person name="Mathioni S.M."/>
            <person name="Nakano M."/>
            <person name="Shan H."/>
            <person name="Telgmann-Rauber A."/>
            <person name="Kanno A."/>
            <person name="Yue Z."/>
            <person name="Chen H."/>
            <person name="Li W."/>
            <person name="Chen Y."/>
            <person name="Xu X."/>
            <person name="Zhang Y."/>
            <person name="Luo S."/>
            <person name="Chen H."/>
            <person name="Gao J."/>
            <person name="Mao Z."/>
            <person name="Pires J.C."/>
            <person name="Luo M."/>
            <person name="Kudrna D."/>
            <person name="Wing R.A."/>
            <person name="Meyers B.C."/>
            <person name="Yi K."/>
            <person name="Kong H."/>
            <person name="Lavrijsen P."/>
            <person name="Sunseri F."/>
            <person name="Falavigna A."/>
            <person name="Ye Y."/>
            <person name="Leebens-Mack J.H."/>
            <person name="Chen G."/>
        </authorList>
    </citation>
    <scope>NUCLEOTIDE SEQUENCE [LARGE SCALE GENOMIC DNA]</scope>
    <source>
        <strain evidence="3">cv. DH0086</strain>
    </source>
</reference>
<dbReference type="AlphaFoldDB" id="A0A5P1FMM0"/>
<dbReference type="OMA" id="AFEMMSI"/>
<dbReference type="EMBL" id="CM007381">
    <property type="protein sequence ID" value="ONK79314.1"/>
    <property type="molecule type" value="Genomic_DNA"/>
</dbReference>
<evidence type="ECO:0000256" key="1">
    <source>
        <dbReference type="SAM" id="MobiDB-lite"/>
    </source>
</evidence>
<keyword evidence="3" id="KW-1185">Reference proteome</keyword>
<dbReference type="Proteomes" id="UP000243459">
    <property type="component" value="Chromosome 1"/>
</dbReference>
<proteinExistence type="predicted"/>
<dbReference type="Gramene" id="ONK79314">
    <property type="protein sequence ID" value="ONK79314"/>
    <property type="gene ID" value="A4U43_C01F5110"/>
</dbReference>
<feature type="region of interest" description="Disordered" evidence="1">
    <location>
        <begin position="1"/>
        <end position="26"/>
    </location>
</feature>
<gene>
    <name evidence="2" type="ORF">A4U43_C01F5110</name>
</gene>
<feature type="compositionally biased region" description="Basic and acidic residues" evidence="1">
    <location>
        <begin position="1"/>
        <end position="10"/>
    </location>
</feature>
<evidence type="ECO:0000313" key="2">
    <source>
        <dbReference type="EMBL" id="ONK79314.1"/>
    </source>
</evidence>